<evidence type="ECO:0000313" key="2">
    <source>
        <dbReference type="EMBL" id="EJF52493.1"/>
    </source>
</evidence>
<dbReference type="GO" id="GO:0016747">
    <property type="term" value="F:acyltransferase activity, transferring groups other than amino-acyl groups"/>
    <property type="evidence" value="ECO:0007669"/>
    <property type="project" value="InterPro"/>
</dbReference>
<gene>
    <name evidence="2" type="ORF">SapgrDRAFT_0752</name>
</gene>
<dbReference type="GO" id="GO:0005840">
    <property type="term" value="C:ribosome"/>
    <property type="evidence" value="ECO:0007669"/>
    <property type="project" value="UniProtKB-KW"/>
</dbReference>
<organism evidence="2 3">
    <name type="scientific">Saprospira grandis DSM 2844</name>
    <dbReference type="NCBI Taxonomy" id="694433"/>
    <lineage>
        <taxon>Bacteria</taxon>
        <taxon>Pseudomonadati</taxon>
        <taxon>Bacteroidota</taxon>
        <taxon>Saprospiria</taxon>
        <taxon>Saprospirales</taxon>
        <taxon>Saprospiraceae</taxon>
        <taxon>Saprospira</taxon>
    </lineage>
</organism>
<dbReference type="RefSeq" id="WP_002657485.1">
    <property type="nucleotide sequence ID" value="NZ_JH719942.1"/>
</dbReference>
<protein>
    <submittedName>
        <fullName evidence="2">Acetyltransferase, ribosomal protein N-acetylase</fullName>
    </submittedName>
</protein>
<evidence type="ECO:0000259" key="1">
    <source>
        <dbReference type="PROSITE" id="PS51186"/>
    </source>
</evidence>
<dbReference type="InterPro" id="IPR051531">
    <property type="entry name" value="N-acetyltransferase"/>
</dbReference>
<dbReference type="Gene3D" id="3.40.630.30">
    <property type="match status" value="1"/>
</dbReference>
<accession>J1I2G6</accession>
<reference evidence="3" key="1">
    <citation type="journal article" date="2012" name="Stand. Genomic Sci.">
        <title>Permanent draft genome sequence of the gliding predator Saprospira grandis strain Sa g1 (= HR1).</title>
        <authorList>
            <person name="Mavromatis K."/>
            <person name="Chertkov O."/>
            <person name="Lapidus A."/>
            <person name="Nolan M."/>
            <person name="Lucas S."/>
            <person name="Tice H."/>
            <person name="Del Rio T.G."/>
            <person name="Cheng J.F."/>
            <person name="Han C."/>
            <person name="Tapia R."/>
            <person name="Bruce D."/>
            <person name="Goodwin L.A."/>
            <person name="Pitluck S."/>
            <person name="Huntemann M."/>
            <person name="Liolios K."/>
            <person name="Pagani I."/>
            <person name="Ivanova N."/>
            <person name="Mikhailova N."/>
            <person name="Pati A."/>
            <person name="Chen A."/>
            <person name="Palaniappan K."/>
            <person name="Land M."/>
            <person name="Brambilla E.M."/>
            <person name="Rohde M."/>
            <person name="Spring S."/>
            <person name="Goker M."/>
            <person name="Detter J.C."/>
            <person name="Bristow J."/>
            <person name="Eisen J.A."/>
            <person name="Markowitz V."/>
            <person name="Hugenholtz P."/>
            <person name="Kyrpides N.C."/>
            <person name="Klenk H.P."/>
            <person name="Woyke T."/>
        </authorList>
    </citation>
    <scope>NUCLEOTIDE SEQUENCE [LARGE SCALE GENOMIC DNA]</scope>
    <source>
        <strain evidence="3">DSM 2844</strain>
    </source>
</reference>
<dbReference type="PROSITE" id="PS51186">
    <property type="entry name" value="GNAT"/>
    <property type="match status" value="1"/>
</dbReference>
<dbReference type="SUPFAM" id="SSF55729">
    <property type="entry name" value="Acyl-CoA N-acyltransferases (Nat)"/>
    <property type="match status" value="1"/>
</dbReference>
<dbReference type="HOGENOM" id="CLU_013985_3_1_10"/>
<keyword evidence="2" id="KW-0687">Ribonucleoprotein</keyword>
<dbReference type="PANTHER" id="PTHR43792">
    <property type="entry name" value="GNAT FAMILY, PUTATIVE (AFU_ORTHOLOGUE AFUA_3G00765)-RELATED-RELATED"/>
    <property type="match status" value="1"/>
</dbReference>
<sequence length="178" mass="20274">MKNYLFRSARLGFRAWTAADLPEFAKMNADIEVMEHFPSPLTEEETAAFLRRLQAHQEKYGYCYFATEILESGEFIGFIGLAYQDYESAYTPAVDIGWRLKKAAWGQGFATEGAKKCLEFAFEELEIEQLIAVCTLDNQKSEQVMKKIGLQKLGEFKHPKLKDYAAYEDCLCYGGSGK</sequence>
<dbReference type="Proteomes" id="UP000005113">
    <property type="component" value="Unassembled WGS sequence"/>
</dbReference>
<dbReference type="EMBL" id="JH719942">
    <property type="protein sequence ID" value="EJF52493.1"/>
    <property type="molecule type" value="Genomic_DNA"/>
</dbReference>
<dbReference type="InterPro" id="IPR016181">
    <property type="entry name" value="Acyl_CoA_acyltransferase"/>
</dbReference>
<keyword evidence="2" id="KW-0808">Transferase</keyword>
<dbReference type="InterPro" id="IPR000182">
    <property type="entry name" value="GNAT_dom"/>
</dbReference>
<name>J1I2G6_9BACT</name>
<dbReference type="PANTHER" id="PTHR43792:SF1">
    <property type="entry name" value="N-ACETYLTRANSFERASE DOMAIN-CONTAINING PROTEIN"/>
    <property type="match status" value="1"/>
</dbReference>
<dbReference type="Pfam" id="PF13302">
    <property type="entry name" value="Acetyltransf_3"/>
    <property type="match status" value="1"/>
</dbReference>
<keyword evidence="2" id="KW-0689">Ribosomal protein</keyword>
<evidence type="ECO:0000313" key="3">
    <source>
        <dbReference type="Proteomes" id="UP000005113"/>
    </source>
</evidence>
<dbReference type="OrthoDB" id="9811523at2"/>
<proteinExistence type="predicted"/>
<dbReference type="AlphaFoldDB" id="J1I2G6"/>
<feature type="domain" description="N-acetyltransferase" evidence="1">
    <location>
        <begin position="11"/>
        <end position="173"/>
    </location>
</feature>